<keyword evidence="2" id="KW-1185">Reference proteome</keyword>
<dbReference type="RefSeq" id="WP_409357110.1">
    <property type="nucleotide sequence ID" value="NZ_JBJXVJ010000002.1"/>
</dbReference>
<dbReference type="NCBIfam" id="TIGR03696">
    <property type="entry name" value="Rhs_assc_core"/>
    <property type="match status" value="1"/>
</dbReference>
<evidence type="ECO:0000313" key="2">
    <source>
        <dbReference type="Proteomes" id="UP001634154"/>
    </source>
</evidence>
<gene>
    <name evidence="1" type="ORF">ACKW6Q_12825</name>
</gene>
<dbReference type="Gene3D" id="2.180.10.10">
    <property type="entry name" value="RHS repeat-associated core"/>
    <property type="match status" value="1"/>
</dbReference>
<dbReference type="InterPro" id="IPR050708">
    <property type="entry name" value="T6SS_VgrG/RHS"/>
</dbReference>
<dbReference type="EMBL" id="JBJXVJ010000002">
    <property type="protein sequence ID" value="MFN1217844.1"/>
    <property type="molecule type" value="Genomic_DNA"/>
</dbReference>
<dbReference type="Proteomes" id="UP001634154">
    <property type="component" value="Unassembled WGS sequence"/>
</dbReference>
<dbReference type="PANTHER" id="PTHR32305:SF15">
    <property type="entry name" value="PROTEIN RHSA-RELATED"/>
    <property type="match status" value="1"/>
</dbReference>
<accession>A0ABW9K6J4</accession>
<comment type="caution">
    <text evidence="1">The sequence shown here is derived from an EMBL/GenBank/DDBJ whole genome shotgun (WGS) entry which is preliminary data.</text>
</comment>
<protein>
    <submittedName>
        <fullName evidence="1">RHS repeat-associated core domain-containing protein</fullName>
    </submittedName>
</protein>
<organism evidence="1 2">
    <name type="scientific">Chryseobacterium kwangjuense</name>
    <dbReference type="NCBI Taxonomy" id="267125"/>
    <lineage>
        <taxon>Bacteria</taxon>
        <taxon>Pseudomonadati</taxon>
        <taxon>Bacteroidota</taxon>
        <taxon>Flavobacteriia</taxon>
        <taxon>Flavobacteriales</taxon>
        <taxon>Weeksellaceae</taxon>
        <taxon>Chryseobacterium group</taxon>
        <taxon>Chryseobacterium</taxon>
    </lineage>
</organism>
<dbReference type="PANTHER" id="PTHR32305">
    <property type="match status" value="1"/>
</dbReference>
<reference evidence="1 2" key="1">
    <citation type="submission" date="2024-12" db="EMBL/GenBank/DDBJ databases">
        <title>Draft genome sequence of Chryseobacterium kwangjuense AG447.</title>
        <authorList>
            <person name="Cheptsov V.S."/>
            <person name="Belov A."/>
            <person name="Zavarzina A.G."/>
        </authorList>
    </citation>
    <scope>NUCLEOTIDE SEQUENCE [LARGE SCALE GENOMIC DNA]</scope>
    <source>
        <strain evidence="1 2">AG447</strain>
    </source>
</reference>
<dbReference type="InterPro" id="IPR022385">
    <property type="entry name" value="Rhs_assc_core"/>
</dbReference>
<evidence type="ECO:0000313" key="1">
    <source>
        <dbReference type="EMBL" id="MFN1217844.1"/>
    </source>
</evidence>
<proteinExistence type="predicted"/>
<name>A0ABW9K6J4_9FLAO</name>
<sequence length="328" mass="36933">MEVTDKNDYYPFGLNHIQGIFEGAKLGSYYSYKYNGKELQETGMYDYGARFYMPDLGRWGVVDAMSEKYMKYSPYNYAVNNPIMFIDPDGNDVITYTGADAQAAFSLLQSSMGSERPPNDYIFDEKGNYIRTEINNQPHKLVVENSKTKDRTNYSFADPNEDPKQIDRGIINKLLFVSEAEILGMLKGQGAFESGKFNFALESQGGGDFDYSYSVLPNKYTEASSDPLNSYSNALFLPQGDNTVHNQMNFGNYLWGATGYTVGFDYSGLQIGAHANSRFNSSRNGYDSQWDSKDDQRSIILGATHAKRGGYRSIKAIMSYGKTHKNSY</sequence>